<proteinExistence type="predicted"/>
<dbReference type="KEGG" id="senf:GJR95_02085"/>
<sequence>MGHYRCDVPRKRLSCWNKTDYNDSNWVKARVIGPGLTKDAAVNSTGWMLVPSPLPPKEMTRQRLASTRQVEGVQVPAGFPAAKTQVSIPANSRATILLDQGFLTNAYPTLLFSGGRQAGISMGYAEGLYIGKKEALNAARVPSLPKGNRNEIDDKLFIGRADSVVILTKAIRKQIVQRMKGGTNRLYGLACYKWAFLSTIRVGFILQLGYFRVVTRFFVPDRFHQTDLEWVCGQLQIAPELKPVLRSRPVCGLAGTGCWYYLRCARSIQAIFSCFSSSPVTKSPVPASLWAS</sequence>
<dbReference type="EMBL" id="CP045997">
    <property type="protein sequence ID" value="QHV93887.1"/>
    <property type="molecule type" value="Genomic_DNA"/>
</dbReference>
<reference evidence="1 2" key="1">
    <citation type="submission" date="2019-11" db="EMBL/GenBank/DDBJ databases">
        <title>Spirosoma endbachense sp. nov., isolated from a natural salt meadow.</title>
        <authorList>
            <person name="Rojas J."/>
            <person name="Ambika Manirajan B."/>
            <person name="Ratering S."/>
            <person name="Suarez C."/>
            <person name="Geissler-Plaum R."/>
            <person name="Schnell S."/>
        </authorList>
    </citation>
    <scope>NUCLEOTIDE SEQUENCE [LARGE SCALE GENOMIC DNA]</scope>
    <source>
        <strain evidence="1 2">I-24</strain>
    </source>
</reference>
<evidence type="ECO:0000313" key="1">
    <source>
        <dbReference type="EMBL" id="QHV93887.1"/>
    </source>
</evidence>
<keyword evidence="2" id="KW-1185">Reference proteome</keyword>
<name>A0A6P1VQB2_9BACT</name>
<organism evidence="1 2">
    <name type="scientific">Spirosoma endbachense</name>
    <dbReference type="NCBI Taxonomy" id="2666025"/>
    <lineage>
        <taxon>Bacteria</taxon>
        <taxon>Pseudomonadati</taxon>
        <taxon>Bacteroidota</taxon>
        <taxon>Cytophagia</taxon>
        <taxon>Cytophagales</taxon>
        <taxon>Cytophagaceae</taxon>
        <taxon>Spirosoma</taxon>
    </lineage>
</organism>
<evidence type="ECO:0000313" key="2">
    <source>
        <dbReference type="Proteomes" id="UP000464577"/>
    </source>
</evidence>
<accession>A0A6P1VQB2</accession>
<dbReference type="Proteomes" id="UP000464577">
    <property type="component" value="Chromosome"/>
</dbReference>
<protein>
    <submittedName>
        <fullName evidence="1">DUF4158 domain-containing protein</fullName>
    </submittedName>
</protein>
<gene>
    <name evidence="1" type="ORF">GJR95_02085</name>
</gene>
<dbReference type="AlphaFoldDB" id="A0A6P1VQB2"/>